<dbReference type="AlphaFoldDB" id="A0A1X1U215"/>
<comment type="caution">
    <text evidence="2">The sequence shown here is derived from an EMBL/GenBank/DDBJ whole genome shotgun (WGS) entry which is preliminary data.</text>
</comment>
<proteinExistence type="predicted"/>
<feature type="domain" description="PI-PLC Y-box" evidence="1">
    <location>
        <begin position="96"/>
        <end position="123"/>
    </location>
</feature>
<dbReference type="GO" id="GO:0004435">
    <property type="term" value="F:phosphatidylinositol-4,5-bisphosphate phospholipase C activity"/>
    <property type="evidence" value="ECO:0007669"/>
    <property type="project" value="InterPro"/>
</dbReference>
<accession>A0A1X1U215</accession>
<dbReference type="RefSeq" id="WP_109560858.1">
    <property type="nucleotide sequence ID" value="NZ_LQOT01000016.1"/>
</dbReference>
<dbReference type="InterPro" id="IPR001711">
    <property type="entry name" value="PLipase_C_Pinositol-sp_Y"/>
</dbReference>
<evidence type="ECO:0000313" key="2">
    <source>
        <dbReference type="EMBL" id="ORV50880.1"/>
    </source>
</evidence>
<keyword evidence="3" id="KW-1185">Reference proteome</keyword>
<gene>
    <name evidence="2" type="ORF">AWC02_04170</name>
</gene>
<evidence type="ECO:0000259" key="1">
    <source>
        <dbReference type="PROSITE" id="PS50008"/>
    </source>
</evidence>
<dbReference type="SUPFAM" id="SSF53213">
    <property type="entry name" value="LigB-like"/>
    <property type="match status" value="1"/>
</dbReference>
<dbReference type="PROSITE" id="PS50008">
    <property type="entry name" value="PIPLC_Y_DOMAIN"/>
    <property type="match status" value="1"/>
</dbReference>
<name>A0A1X1U215_9MYCO</name>
<dbReference type="GO" id="GO:0035556">
    <property type="term" value="P:intracellular signal transduction"/>
    <property type="evidence" value="ECO:0007669"/>
    <property type="project" value="InterPro"/>
</dbReference>
<dbReference type="Proteomes" id="UP000193465">
    <property type="component" value="Unassembled WGS sequence"/>
</dbReference>
<dbReference type="GO" id="GO:0006629">
    <property type="term" value="P:lipid metabolic process"/>
    <property type="evidence" value="ECO:0007669"/>
    <property type="project" value="InterPro"/>
</dbReference>
<dbReference type="EMBL" id="LQOT01000016">
    <property type="protein sequence ID" value="ORV50880.1"/>
    <property type="molecule type" value="Genomic_DNA"/>
</dbReference>
<dbReference type="STRING" id="188915.AWC02_04170"/>
<sequence length="222" mass="22322">MLGPIAIMPSAPVLVPELAGAAAEAAELRNAALGAAALLPRRWVALGAGPDGVFGPDSVGSFGGFGADVTVGLSPKARQVVDLPLCALLAGWVRGQVCPEGEVVVYSNADPRAAWTTGARLRAELDQLAEPTGVLVLADGAATLTPAAPGGYHPEHREDQHALEEALAGGDVAALAGLPPQIVGRAGLAALAGLAGTAPRAVKQLYCDAPYGVGYFVGVWQP</sequence>
<protein>
    <recommendedName>
        <fullName evidence="1">PI-PLC Y-box domain-containing protein</fullName>
    </recommendedName>
</protein>
<reference evidence="2 3" key="1">
    <citation type="submission" date="2016-01" db="EMBL/GenBank/DDBJ databases">
        <title>The new phylogeny of the genus Mycobacterium.</title>
        <authorList>
            <person name="Tarcisio F."/>
            <person name="Conor M."/>
            <person name="Antonella G."/>
            <person name="Elisabetta G."/>
            <person name="Giulia F.S."/>
            <person name="Sara T."/>
            <person name="Anna F."/>
            <person name="Clotilde B."/>
            <person name="Roberto B."/>
            <person name="Veronica D.S."/>
            <person name="Fabio R."/>
            <person name="Monica P."/>
            <person name="Olivier J."/>
            <person name="Enrico T."/>
            <person name="Nicola S."/>
        </authorList>
    </citation>
    <scope>NUCLEOTIDE SEQUENCE [LARGE SCALE GENOMIC DNA]</scope>
    <source>
        <strain evidence="2 3">ATCC 27353</strain>
    </source>
</reference>
<organism evidence="2 3">
    <name type="scientific">Mycolicibacter engbaekii</name>
    <dbReference type="NCBI Taxonomy" id="188915"/>
    <lineage>
        <taxon>Bacteria</taxon>
        <taxon>Bacillati</taxon>
        <taxon>Actinomycetota</taxon>
        <taxon>Actinomycetes</taxon>
        <taxon>Mycobacteriales</taxon>
        <taxon>Mycobacteriaceae</taxon>
        <taxon>Mycolicibacter</taxon>
    </lineage>
</organism>
<dbReference type="Gene3D" id="3.40.830.10">
    <property type="entry name" value="LigB-like"/>
    <property type="match status" value="1"/>
</dbReference>
<evidence type="ECO:0000313" key="3">
    <source>
        <dbReference type="Proteomes" id="UP000193465"/>
    </source>
</evidence>